<keyword evidence="1" id="KW-1133">Transmembrane helix</keyword>
<evidence type="ECO:0000313" key="2">
    <source>
        <dbReference type="EMBL" id="KAG5168262.1"/>
    </source>
</evidence>
<evidence type="ECO:0000256" key="1">
    <source>
        <dbReference type="SAM" id="Phobius"/>
    </source>
</evidence>
<protein>
    <submittedName>
        <fullName evidence="2">Uncharacterized protein</fullName>
    </submittedName>
</protein>
<dbReference type="OrthoDB" id="2548432at2759"/>
<feature type="transmembrane region" description="Helical" evidence="1">
    <location>
        <begin position="31"/>
        <end position="53"/>
    </location>
</feature>
<reference evidence="2" key="1">
    <citation type="submission" date="2021-02" db="EMBL/GenBank/DDBJ databases">
        <title>Psilocybe cubensis genome.</title>
        <authorList>
            <person name="Mckernan K.J."/>
            <person name="Crawford S."/>
            <person name="Trippe A."/>
            <person name="Kane L.T."/>
            <person name="Mclaughlin S."/>
        </authorList>
    </citation>
    <scope>NUCLEOTIDE SEQUENCE [LARGE SCALE GENOMIC DNA]</scope>
    <source>
        <strain evidence="2">MGC-MH-2018</strain>
    </source>
</reference>
<feature type="transmembrane region" description="Helical" evidence="1">
    <location>
        <begin position="100"/>
        <end position="122"/>
    </location>
</feature>
<sequence>MDANSTVDSAPNVFPPPPVGLNYIAAIQPSLTFLMIGTVWGGILLPLLVALFFFSSKTTRRRPIFILNVFSITLGLFMSIFNAIHAILTPLRPLNPDTALVFTVVITFTPWLVELILVVRLLAVYPYARTPKRTWFAIFIPLILLKIARFVNNTVYAVEYVQLVRNPGSADPISVAQRSWDSHPGTKIEWVLQVVDNTATSLLFILRLKSGLEAPGREVATGNSRQSYASRIKALFWISVSNFVFPVILSIIQLIMLFRDPNFLKGSYIFLTNDYVEIVGVLLATVWASTSHWTDQNSSDISSKSYGGSTAPRFARHIRLNQSETFTNSTRGAGYTADDGHIEMKGMDPQSKIEIAPLESHLEFSEPSVKEKKSGIIKG</sequence>
<gene>
    <name evidence="2" type="ORF">JR316_006857</name>
</gene>
<proteinExistence type="predicted"/>
<feature type="transmembrane region" description="Helical" evidence="1">
    <location>
        <begin position="65"/>
        <end position="88"/>
    </location>
</feature>
<keyword evidence="1" id="KW-0472">Membrane</keyword>
<accession>A0A8H7XWC8</accession>
<comment type="caution">
    <text evidence="2">The sequence shown here is derived from an EMBL/GenBank/DDBJ whole genome shotgun (WGS) entry which is preliminary data.</text>
</comment>
<feature type="transmembrane region" description="Helical" evidence="1">
    <location>
        <begin position="234"/>
        <end position="258"/>
    </location>
</feature>
<organism evidence="2">
    <name type="scientific">Psilocybe cubensis</name>
    <name type="common">Psychedelic mushroom</name>
    <name type="synonym">Stropharia cubensis</name>
    <dbReference type="NCBI Taxonomy" id="181762"/>
    <lineage>
        <taxon>Eukaryota</taxon>
        <taxon>Fungi</taxon>
        <taxon>Dikarya</taxon>
        <taxon>Basidiomycota</taxon>
        <taxon>Agaricomycotina</taxon>
        <taxon>Agaricomycetes</taxon>
        <taxon>Agaricomycetidae</taxon>
        <taxon>Agaricales</taxon>
        <taxon>Agaricineae</taxon>
        <taxon>Strophariaceae</taxon>
        <taxon>Psilocybe</taxon>
    </lineage>
</organism>
<keyword evidence="1" id="KW-0812">Transmembrane</keyword>
<name>A0A8H7XWC8_PSICU</name>
<dbReference type="EMBL" id="JAFIQS010000006">
    <property type="protein sequence ID" value="KAG5168262.1"/>
    <property type="molecule type" value="Genomic_DNA"/>
</dbReference>
<dbReference type="AlphaFoldDB" id="A0A8H7XWC8"/>